<accession>A0ABT4D465</accession>
<proteinExistence type="predicted"/>
<dbReference type="RefSeq" id="WP_268059444.1">
    <property type="nucleotide sequence ID" value="NZ_JAPQFJ010000001.1"/>
</dbReference>
<keyword evidence="1" id="KW-0472">Membrane</keyword>
<dbReference type="SUPFAM" id="SSF82171">
    <property type="entry name" value="DPP6 N-terminal domain-like"/>
    <property type="match status" value="1"/>
</dbReference>
<dbReference type="EMBL" id="JAPQFJ010000001">
    <property type="protein sequence ID" value="MCY6957085.1"/>
    <property type="molecule type" value="Genomic_DNA"/>
</dbReference>
<dbReference type="Proteomes" id="UP001144612">
    <property type="component" value="Unassembled WGS sequence"/>
</dbReference>
<keyword evidence="1" id="KW-0812">Transmembrane</keyword>
<feature type="transmembrane region" description="Helical" evidence="1">
    <location>
        <begin position="7"/>
        <end position="25"/>
    </location>
</feature>
<evidence type="ECO:0000256" key="1">
    <source>
        <dbReference type="SAM" id="Phobius"/>
    </source>
</evidence>
<evidence type="ECO:0000313" key="2">
    <source>
        <dbReference type="EMBL" id="MCY6957085.1"/>
    </source>
</evidence>
<protein>
    <recommendedName>
        <fullName evidence="4">Dipeptidylpeptidase IV N-terminal domain-containing protein</fullName>
    </recommendedName>
</protein>
<evidence type="ECO:0008006" key="4">
    <source>
        <dbReference type="Google" id="ProtNLM"/>
    </source>
</evidence>
<gene>
    <name evidence="2" type="ORF">OW729_00550</name>
</gene>
<comment type="caution">
    <text evidence="2">The sequence shown here is derived from an EMBL/GenBank/DDBJ whole genome shotgun (WGS) entry which is preliminary data.</text>
</comment>
<reference evidence="2" key="1">
    <citation type="submission" date="2022-12" db="EMBL/GenBank/DDBJ databases">
        <title>Clostridium sp. nov., isolated from industrial wastewater.</title>
        <authorList>
            <person name="Jiayan W."/>
        </authorList>
    </citation>
    <scope>NUCLEOTIDE SEQUENCE</scope>
    <source>
        <strain evidence="2">ZC22-4</strain>
    </source>
</reference>
<evidence type="ECO:0000313" key="3">
    <source>
        <dbReference type="Proteomes" id="UP001144612"/>
    </source>
</evidence>
<name>A0ABT4D465_9CLOT</name>
<keyword evidence="1" id="KW-1133">Transmembrane helix</keyword>
<organism evidence="2 3">
    <name type="scientific">Clostridium brassicae</name>
    <dbReference type="NCBI Taxonomy" id="2999072"/>
    <lineage>
        <taxon>Bacteria</taxon>
        <taxon>Bacillati</taxon>
        <taxon>Bacillota</taxon>
        <taxon>Clostridia</taxon>
        <taxon>Eubacteriales</taxon>
        <taxon>Clostridiaceae</taxon>
        <taxon>Clostridium</taxon>
    </lineage>
</organism>
<keyword evidence="3" id="KW-1185">Reference proteome</keyword>
<sequence>MKAIKKIMVWMLISVTIQVAVLYYVDNYLFAAEGTTNIVAKKVVNEKKKERKKVDVPIPEDAEHVAVSYDGGFVSYYKDDVLKVIDVYTGKENQMELEENYEVEFYKWAPDRDIILLAMKKEQGNNNKYMFCSYDAERNKKDLMQTKEGEKTSITASKKSYIEDIELTPLTNMIYVKTALKGGKTTIYSIDVMKKIEKVRTEAYFIGDIKILPNDDRITYEAPKEGKVYITGSSDSISMKDIDNVCLISADEEDRIYLGELENSDTGSSKVKNIYCGRAEQDTTEWKKITLTNPIDKKDIFISKEGKVYINDNLKGTVTEVASNKETVYKGIFMQMYENGIASTSEGKLVETQLK</sequence>